<proteinExistence type="predicted"/>
<dbReference type="Pfam" id="PF16571">
    <property type="entry name" value="FBP_C"/>
    <property type="match status" value="1"/>
</dbReference>
<dbReference type="Proteomes" id="UP000000851">
    <property type="component" value="Chromosome"/>
</dbReference>
<gene>
    <name evidence="2" type="ordered locus">Caci_9030</name>
</gene>
<sequence>MHPLTEDAIRASFANCSQGEAKRIPMPRDLAQTPWDDLDFLGWRDLGAQDRAYLVTPRGDGLTGVTLRSAASRKGFLRRNLCSLCLTTHAGGGVSLMTGRKAGDAGRQGNSVGLYLCSDLACSLYIRGVKSPGAAGDRLEETLKVEEQVGRMAGKLEEFLARLGV</sequence>
<evidence type="ECO:0000313" key="3">
    <source>
        <dbReference type="Proteomes" id="UP000000851"/>
    </source>
</evidence>
<dbReference type="STRING" id="479433.Caci_9030"/>
<keyword evidence="3" id="KW-1185">Reference proteome</keyword>
<dbReference type="HOGENOM" id="CLU_116295_0_0_11"/>
<feature type="domain" description="Elongation factor G-binding protein C-terminal treble-clef zinc-finger" evidence="1">
    <location>
        <begin position="9"/>
        <end position="162"/>
    </location>
</feature>
<protein>
    <recommendedName>
        <fullName evidence="1">Elongation factor G-binding protein C-terminal treble-clef zinc-finger domain-containing protein</fullName>
    </recommendedName>
</protein>
<dbReference type="RefSeq" id="WP_015797567.1">
    <property type="nucleotide sequence ID" value="NC_013131.1"/>
</dbReference>
<reference evidence="2 3" key="1">
    <citation type="journal article" date="2009" name="Stand. Genomic Sci.">
        <title>Complete genome sequence of Catenulispora acidiphila type strain (ID 139908).</title>
        <authorList>
            <person name="Copeland A."/>
            <person name="Lapidus A."/>
            <person name="Glavina Del Rio T."/>
            <person name="Nolan M."/>
            <person name="Lucas S."/>
            <person name="Chen F."/>
            <person name="Tice H."/>
            <person name="Cheng J.F."/>
            <person name="Bruce D."/>
            <person name="Goodwin L."/>
            <person name="Pitluck S."/>
            <person name="Mikhailova N."/>
            <person name="Pati A."/>
            <person name="Ivanova N."/>
            <person name="Mavromatis K."/>
            <person name="Chen A."/>
            <person name="Palaniappan K."/>
            <person name="Chain P."/>
            <person name="Land M."/>
            <person name="Hauser L."/>
            <person name="Chang Y.J."/>
            <person name="Jeffries C.D."/>
            <person name="Chertkov O."/>
            <person name="Brettin T."/>
            <person name="Detter J.C."/>
            <person name="Han C."/>
            <person name="Ali Z."/>
            <person name="Tindall B.J."/>
            <person name="Goker M."/>
            <person name="Bristow J."/>
            <person name="Eisen J.A."/>
            <person name="Markowitz V."/>
            <person name="Hugenholtz P."/>
            <person name="Kyrpides N.C."/>
            <person name="Klenk H.P."/>
        </authorList>
    </citation>
    <scope>NUCLEOTIDE SEQUENCE [LARGE SCALE GENOMIC DNA]</scope>
    <source>
        <strain evidence="3">DSM 44928 / JCM 14897 / NBRC 102108 / NRRL B-24433 / ID139908</strain>
    </source>
</reference>
<evidence type="ECO:0000259" key="1">
    <source>
        <dbReference type="Pfam" id="PF16571"/>
    </source>
</evidence>
<dbReference type="eggNOG" id="ENOG5031HHY">
    <property type="taxonomic scope" value="Bacteria"/>
</dbReference>
<dbReference type="KEGG" id="cai:Caci_9030"/>
<organism evidence="2 3">
    <name type="scientific">Catenulispora acidiphila (strain DSM 44928 / JCM 14897 / NBRC 102108 / NRRL B-24433 / ID139908)</name>
    <dbReference type="NCBI Taxonomy" id="479433"/>
    <lineage>
        <taxon>Bacteria</taxon>
        <taxon>Bacillati</taxon>
        <taxon>Actinomycetota</taxon>
        <taxon>Actinomycetes</taxon>
        <taxon>Catenulisporales</taxon>
        <taxon>Catenulisporaceae</taxon>
        <taxon>Catenulispora</taxon>
    </lineage>
</organism>
<dbReference type="OrthoDB" id="4171838at2"/>
<evidence type="ECO:0000313" key="2">
    <source>
        <dbReference type="EMBL" id="ACU77843.1"/>
    </source>
</evidence>
<accession>C7Q5N2</accession>
<dbReference type="InterPro" id="IPR032330">
    <property type="entry name" value="EF-G-binding_C"/>
</dbReference>
<dbReference type="InParanoid" id="C7Q5N2"/>
<dbReference type="EMBL" id="CP001700">
    <property type="protein sequence ID" value="ACU77843.1"/>
    <property type="molecule type" value="Genomic_DNA"/>
</dbReference>
<name>C7Q5N2_CATAD</name>
<dbReference type="AlphaFoldDB" id="C7Q5N2"/>